<accession>A0ABR1KE40</accession>
<evidence type="ECO:0000313" key="4">
    <source>
        <dbReference type="EMBL" id="KAK7511593.1"/>
    </source>
</evidence>
<dbReference type="PANTHER" id="PTHR10772">
    <property type="entry name" value="10 KDA HEAT SHOCK PROTEIN"/>
    <property type="match status" value="1"/>
</dbReference>
<dbReference type="Gene3D" id="2.30.33.40">
    <property type="entry name" value="GroES chaperonin"/>
    <property type="match status" value="1"/>
</dbReference>
<dbReference type="PRINTS" id="PR00297">
    <property type="entry name" value="CHAPERONIN10"/>
</dbReference>
<evidence type="ECO:0000256" key="3">
    <source>
        <dbReference type="RuleBase" id="RU003479"/>
    </source>
</evidence>
<dbReference type="Proteomes" id="UP001363622">
    <property type="component" value="Unassembled WGS sequence"/>
</dbReference>
<evidence type="ECO:0000313" key="5">
    <source>
        <dbReference type="Proteomes" id="UP001363622"/>
    </source>
</evidence>
<dbReference type="HAMAP" id="MF_00580">
    <property type="entry name" value="CH10"/>
    <property type="match status" value="1"/>
</dbReference>
<dbReference type="PANTHER" id="PTHR10772:SF0">
    <property type="entry name" value="10 KDA HEAT SHOCK PROTEIN, MITOCHONDRIAL"/>
    <property type="match status" value="1"/>
</dbReference>
<dbReference type="InterPro" id="IPR020818">
    <property type="entry name" value="Chaperonin_GroES"/>
</dbReference>
<comment type="caution">
    <text evidence="4">The sequence shown here is derived from an EMBL/GenBank/DDBJ whole genome shotgun (WGS) entry which is preliminary data.</text>
</comment>
<dbReference type="InterPro" id="IPR018369">
    <property type="entry name" value="Chaprnonin_Cpn10_CS"/>
</dbReference>
<dbReference type="SMART" id="SM00883">
    <property type="entry name" value="Cpn10"/>
    <property type="match status" value="1"/>
</dbReference>
<gene>
    <name evidence="4" type="ORF">IWZ03DRAFT_418002</name>
</gene>
<protein>
    <submittedName>
        <fullName evidence="4">Mitochondrial 10 kDa heat shock protein</fullName>
    </submittedName>
</protein>
<evidence type="ECO:0000256" key="1">
    <source>
        <dbReference type="ARBA" id="ARBA00006975"/>
    </source>
</evidence>
<keyword evidence="2 3" id="KW-0143">Chaperone</keyword>
<dbReference type="CDD" id="cd00320">
    <property type="entry name" value="cpn10"/>
    <property type="match status" value="1"/>
</dbReference>
<dbReference type="EMBL" id="JBBPHU010000012">
    <property type="protein sequence ID" value="KAK7511593.1"/>
    <property type="molecule type" value="Genomic_DNA"/>
</dbReference>
<organism evidence="4 5">
    <name type="scientific">Phyllosticta citriasiana</name>
    <dbReference type="NCBI Taxonomy" id="595635"/>
    <lineage>
        <taxon>Eukaryota</taxon>
        <taxon>Fungi</taxon>
        <taxon>Dikarya</taxon>
        <taxon>Ascomycota</taxon>
        <taxon>Pezizomycotina</taxon>
        <taxon>Dothideomycetes</taxon>
        <taxon>Dothideomycetes incertae sedis</taxon>
        <taxon>Botryosphaeriales</taxon>
        <taxon>Phyllostictaceae</taxon>
        <taxon>Phyllosticta</taxon>
    </lineage>
</organism>
<keyword evidence="5" id="KW-1185">Reference proteome</keyword>
<dbReference type="PROSITE" id="PS00681">
    <property type="entry name" value="CHAPERONINS_CPN10"/>
    <property type="match status" value="1"/>
</dbReference>
<sequence>MVPSALKSIKSLAPLLDRVLVQRIKAEAKTASGIFLPETAVKELNEAQVLAVGPGAVDREGKRILPSVKAGDKVLIPQYGGTPIKVAEEEYHLFRDSEILAKINES</sequence>
<comment type="similarity">
    <text evidence="1 3">Belongs to the GroES chaperonin family.</text>
</comment>
<name>A0ABR1KE40_9PEZI</name>
<evidence type="ECO:0000256" key="2">
    <source>
        <dbReference type="ARBA" id="ARBA00023186"/>
    </source>
</evidence>
<reference evidence="4 5" key="1">
    <citation type="submission" date="2024-04" db="EMBL/GenBank/DDBJ databases">
        <title>Phyllosticta paracitricarpa is synonymous to the EU quarantine fungus P. citricarpa based on phylogenomic analyses.</title>
        <authorList>
            <consortium name="Lawrence Berkeley National Laboratory"/>
            <person name="Van Ingen-Buijs V.A."/>
            <person name="Van Westerhoven A.C."/>
            <person name="Haridas S."/>
            <person name="Skiadas P."/>
            <person name="Martin F."/>
            <person name="Groenewald J.Z."/>
            <person name="Crous P.W."/>
            <person name="Seidl M.F."/>
        </authorList>
    </citation>
    <scope>NUCLEOTIDE SEQUENCE [LARGE SCALE GENOMIC DNA]</scope>
    <source>
        <strain evidence="4 5">CBS 123371</strain>
    </source>
</reference>
<dbReference type="InterPro" id="IPR011032">
    <property type="entry name" value="GroES-like_sf"/>
</dbReference>
<proteinExistence type="inferred from homology"/>
<dbReference type="SUPFAM" id="SSF50129">
    <property type="entry name" value="GroES-like"/>
    <property type="match status" value="1"/>
</dbReference>
<keyword evidence="4" id="KW-0346">Stress response</keyword>
<dbReference type="InterPro" id="IPR037124">
    <property type="entry name" value="Chaperonin_GroES_sf"/>
</dbReference>
<dbReference type="Pfam" id="PF00166">
    <property type="entry name" value="Cpn10"/>
    <property type="match status" value="1"/>
</dbReference>